<dbReference type="EMBL" id="MU827778">
    <property type="protein sequence ID" value="KAJ7340372.1"/>
    <property type="molecule type" value="Genomic_DNA"/>
</dbReference>
<evidence type="ECO:0000256" key="6">
    <source>
        <dbReference type="ARBA" id="ARBA00023136"/>
    </source>
</evidence>
<evidence type="ECO:0000256" key="8">
    <source>
        <dbReference type="RuleBase" id="RU280814"/>
    </source>
</evidence>
<dbReference type="AlphaFoldDB" id="A0A9X0CIE6"/>
<protein>
    <recommendedName>
        <fullName evidence="8">Anoctamin</fullName>
    </recommendedName>
</protein>
<dbReference type="InterPro" id="IPR032394">
    <property type="entry name" value="Anoct_dimer"/>
</dbReference>
<dbReference type="GO" id="GO:0005254">
    <property type="term" value="F:chloride channel activity"/>
    <property type="evidence" value="ECO:0007669"/>
    <property type="project" value="TreeGrafter"/>
</dbReference>
<keyword evidence="7" id="KW-0325">Glycoprotein</keyword>
<dbReference type="InterPro" id="IPR007632">
    <property type="entry name" value="Anoctamin"/>
</dbReference>
<evidence type="ECO:0000313" key="13">
    <source>
        <dbReference type="Proteomes" id="UP001163046"/>
    </source>
</evidence>
<feature type="compositionally biased region" description="Acidic residues" evidence="9">
    <location>
        <begin position="32"/>
        <end position="41"/>
    </location>
</feature>
<comment type="subcellular location">
    <subcellularLocation>
        <location evidence="1">Cell membrane</location>
        <topology evidence="1">Multi-pass membrane protein</topology>
    </subcellularLocation>
    <subcellularLocation>
        <location evidence="8">Membrane</location>
        <topology evidence="8">Multi-pass membrane protein</topology>
    </subcellularLocation>
</comment>
<evidence type="ECO:0000259" key="11">
    <source>
        <dbReference type="Pfam" id="PF16178"/>
    </source>
</evidence>
<feature type="transmembrane region" description="Helical" evidence="8">
    <location>
        <begin position="551"/>
        <end position="575"/>
    </location>
</feature>
<proteinExistence type="inferred from homology"/>
<dbReference type="PANTHER" id="PTHR12308:SF84">
    <property type="entry name" value="ANOCTAMIN"/>
    <property type="match status" value="1"/>
</dbReference>
<evidence type="ECO:0000256" key="1">
    <source>
        <dbReference type="ARBA" id="ARBA00004651"/>
    </source>
</evidence>
<feature type="compositionally biased region" description="Basic and acidic residues" evidence="9">
    <location>
        <begin position="7"/>
        <end position="17"/>
    </location>
</feature>
<comment type="similarity">
    <text evidence="2 8">Belongs to the anoctamin family.</text>
</comment>
<keyword evidence="4 8" id="KW-0812">Transmembrane</keyword>
<evidence type="ECO:0000256" key="9">
    <source>
        <dbReference type="SAM" id="MobiDB-lite"/>
    </source>
</evidence>
<feature type="region of interest" description="Disordered" evidence="9">
    <location>
        <begin position="1"/>
        <end position="119"/>
    </location>
</feature>
<dbReference type="OrthoDB" id="296386at2759"/>
<gene>
    <name evidence="12" type="primary">ANO4_6</name>
    <name evidence="12" type="ORF">OS493_003116</name>
</gene>
<keyword evidence="13" id="KW-1185">Reference proteome</keyword>
<feature type="transmembrane region" description="Helical" evidence="8">
    <location>
        <begin position="587"/>
        <end position="605"/>
    </location>
</feature>
<feature type="domain" description="Anoctamin dimerisation" evidence="11">
    <location>
        <begin position="116"/>
        <end position="376"/>
    </location>
</feature>
<evidence type="ECO:0000256" key="2">
    <source>
        <dbReference type="ARBA" id="ARBA00009671"/>
    </source>
</evidence>
<feature type="transmembrane region" description="Helical" evidence="8">
    <location>
        <begin position="910"/>
        <end position="935"/>
    </location>
</feature>
<reference evidence="12" key="1">
    <citation type="submission" date="2023-01" db="EMBL/GenBank/DDBJ databases">
        <title>Genome assembly of the deep-sea coral Lophelia pertusa.</title>
        <authorList>
            <person name="Herrera S."/>
            <person name="Cordes E."/>
        </authorList>
    </citation>
    <scope>NUCLEOTIDE SEQUENCE</scope>
    <source>
        <strain evidence="12">USNM1676648</strain>
        <tissue evidence="12">Polyp</tissue>
    </source>
</reference>
<feature type="domain" description="Anoctamin transmembrane" evidence="10">
    <location>
        <begin position="380"/>
        <end position="948"/>
    </location>
</feature>
<dbReference type="Pfam" id="PF16178">
    <property type="entry name" value="Anoct_dimer"/>
    <property type="match status" value="1"/>
</dbReference>
<comment type="caution">
    <text evidence="12">The sequence shown here is derived from an EMBL/GenBank/DDBJ whole genome shotgun (WGS) entry which is preliminary data.</text>
</comment>
<keyword evidence="3" id="KW-1003">Cell membrane</keyword>
<evidence type="ECO:0000256" key="4">
    <source>
        <dbReference type="ARBA" id="ARBA00022692"/>
    </source>
</evidence>
<organism evidence="12 13">
    <name type="scientific">Desmophyllum pertusum</name>
    <dbReference type="NCBI Taxonomy" id="174260"/>
    <lineage>
        <taxon>Eukaryota</taxon>
        <taxon>Metazoa</taxon>
        <taxon>Cnidaria</taxon>
        <taxon>Anthozoa</taxon>
        <taxon>Hexacorallia</taxon>
        <taxon>Scleractinia</taxon>
        <taxon>Caryophylliina</taxon>
        <taxon>Caryophylliidae</taxon>
        <taxon>Desmophyllum</taxon>
    </lineage>
</organism>
<name>A0A9X0CIE6_9CNID</name>
<dbReference type="GO" id="GO:0005886">
    <property type="term" value="C:plasma membrane"/>
    <property type="evidence" value="ECO:0007669"/>
    <property type="project" value="UniProtKB-SubCell"/>
</dbReference>
<dbReference type="Proteomes" id="UP001163046">
    <property type="component" value="Unassembled WGS sequence"/>
</dbReference>
<dbReference type="PANTHER" id="PTHR12308">
    <property type="entry name" value="ANOCTAMIN"/>
    <property type="match status" value="1"/>
</dbReference>
<feature type="transmembrane region" description="Helical" evidence="8">
    <location>
        <begin position="391"/>
        <end position="417"/>
    </location>
</feature>
<evidence type="ECO:0000256" key="5">
    <source>
        <dbReference type="ARBA" id="ARBA00022989"/>
    </source>
</evidence>
<dbReference type="GO" id="GO:0046983">
    <property type="term" value="F:protein dimerization activity"/>
    <property type="evidence" value="ECO:0007669"/>
    <property type="project" value="InterPro"/>
</dbReference>
<evidence type="ECO:0000256" key="3">
    <source>
        <dbReference type="ARBA" id="ARBA00022475"/>
    </source>
</evidence>
<evidence type="ECO:0000256" key="7">
    <source>
        <dbReference type="ARBA" id="ARBA00023180"/>
    </source>
</evidence>
<sequence length="961" mass="110472">MEISPDTPRESVVRLEIEEPSSPAEPDREIGEDSAGEDSPGEGDVLLDIKKPSSYAEPGRKIGDDSAGEDEVFLDIKEPSSAHVEPDEEINDNTPGGSDGNSRVITEESSPQAEPNKKVDYVLVYERFPDNEVEDDKTRKTARDKDDQKRKTFERNLKTAGLEIIGGKETAAPTDVEGELKKWYERFLEHCGRERPREPETRLHFVLLHAPWPVLEKRADEMRLKVPFQENDIISKSWIEKKVGEERMTSLRRRIGNPFVVKDPTLDEKPKYFMADFRKDRITMFSNHQNRETFFENADRAYIVQQICYSARFNDDANDAPLDVGLKRMILDGVYQAGYSPHDGPVLPEADGKINNDRQRLKRDWARFGRSFKYQPYAAIKDYFGSEIALYFAWLGFYTKMLVPLAIVGLAVFFYGIGSAGSHIPVKDVCDENNHGVWYMCPLCDKHCSYWDLASTTCVYAYVTHFFDNDGTVFLALVASIWGTLFLEFWKRRQATLAQEWHTDDLEKGEDTLRPEYSYKVRNAPKKMNIVTGQMEPHVPKFKMYFRYGGVVSIILFMITLVIAAVVGVIVYRVAVFASLSGSPSSRIVTSATAGALNLVAINLLKFAYSKLAVWLTDWENPPTRTDYEYSFTWKMYTFQFVNTYASIFYIAFFKSGHVIGTPSRYKRLAGEFRLDGCSEQGCLLDLCVQLLFIMVGQQIIRNVMEIGLPFFLYWIKTDRNKPVDRRPQYEREYELSPHKDHYMFWEYLDVVLQFGFATMFVAAFPLGPFFALLTSIIQIRVDAINFVSQFRRPDSTRAQDIGAWLRILEIVTKMSILVNAFVLAFTSEFIPKFLYKMKYAPDHDSPGGGSLTGYIDNSLASINISYIFHKEPGTEPKSIRDNLNKVCRYPGYHEPVWPYEVSKQYWEVIAARLAFVFVFQFTVYLVTSFISWLVPSVPKDLKLKTLREKHLFKEKLSKLN</sequence>
<feature type="transmembrane region" description="Helical" evidence="8">
    <location>
        <begin position="751"/>
        <end position="774"/>
    </location>
</feature>
<evidence type="ECO:0000313" key="12">
    <source>
        <dbReference type="EMBL" id="KAJ7340372.1"/>
    </source>
</evidence>
<dbReference type="InterPro" id="IPR049452">
    <property type="entry name" value="Anoctamin_TM"/>
</dbReference>
<evidence type="ECO:0000259" key="10">
    <source>
        <dbReference type="Pfam" id="PF04547"/>
    </source>
</evidence>
<keyword evidence="6 8" id="KW-0472">Membrane</keyword>
<feature type="transmembrane region" description="Helical" evidence="8">
    <location>
        <begin position="472"/>
        <end position="490"/>
    </location>
</feature>
<accession>A0A9X0CIE6</accession>
<comment type="caution">
    <text evidence="8">Lacks conserved residue(s) required for the propagation of feature annotation.</text>
</comment>
<dbReference type="Pfam" id="PF04547">
    <property type="entry name" value="Anoctamin"/>
    <property type="match status" value="1"/>
</dbReference>
<feature type="compositionally biased region" description="Polar residues" evidence="9">
    <location>
        <begin position="92"/>
        <end position="113"/>
    </location>
</feature>
<keyword evidence="5 8" id="KW-1133">Transmembrane helix</keyword>